<sequence>MSLNAEDDPTKILEAGLTELSNANIDVVRMALSEGFSAELGNYSENIKTELSKAHRAVVEEVLANSDKLTALQEAIIQCDKVFENLEQVLRGFQNDLGSISEDMKSLQSQSATKNQELENRQKVRGEISQFVDDIVVPQQMVKMIIEQDANDRTFLENLHELHRKILFIQSQEHKEARAIHDVEPVLESLRIKAIEKCREWILLKIYQFRKPLSNYQVPQHQMLKSRFFYEFLIHHEAVIAAEVQDEYVDTVGKMFFSYFKVYTSRLFKLLMTDSASKEDLLGTEDTHKTTGISTFFGAKPQVRNRATVFSLGRRHELLRDQFLAPLIIPHAAKELNEKFQFESLFRSIHFALVDHCSHEFLFITDFFLVSGPIAVEMHKRIMHRALTQLLRAFDEKIMQNYDAISLYLCICLATKFKNLLTERETPTNNWYWDEITNRLWQRFDQVMSLHNESVKSLDVKKMHLDTRPNYIVRRYAELTCALLVISEVSNSGVEGRLESVLESNEDSIEQLLGRMASTWREPRERLVCLINNYDLILGILDERVTMNTRIRTIVYELSQKAASEFVELSLAPYFTDIISLVTECEPLIEQQAAQLLVRYNEKLTAVIRHFAQTWKASIDQINGDIVKSFTNFKNGTTILQSAFTQFVSMYQRFVKMAGHDAFRECPARNDLINIHHIMIELKKYKPVY</sequence>
<dbReference type="GO" id="GO:0042147">
    <property type="term" value="P:retrograde transport, endosome to Golgi"/>
    <property type="evidence" value="ECO:0007669"/>
    <property type="project" value="TreeGrafter"/>
</dbReference>
<dbReference type="Proteomes" id="UP001177023">
    <property type="component" value="Unassembled WGS sequence"/>
</dbReference>
<evidence type="ECO:0000256" key="3">
    <source>
        <dbReference type="ARBA" id="ARBA00017083"/>
    </source>
</evidence>
<dbReference type="Pfam" id="PF20655">
    <property type="entry name" value="Vps52_C"/>
    <property type="match status" value="1"/>
</dbReference>
<dbReference type="EMBL" id="CATQJA010002706">
    <property type="protein sequence ID" value="CAJ0585461.1"/>
    <property type="molecule type" value="Genomic_DNA"/>
</dbReference>
<evidence type="ECO:0000259" key="8">
    <source>
        <dbReference type="Pfam" id="PF20655"/>
    </source>
</evidence>
<evidence type="ECO:0000256" key="5">
    <source>
        <dbReference type="ARBA" id="ARBA00022927"/>
    </source>
</evidence>
<feature type="non-terminal residue" evidence="9">
    <location>
        <position position="689"/>
    </location>
</feature>
<organism evidence="9 10">
    <name type="scientific">Mesorhabditis spiculigera</name>
    <dbReference type="NCBI Taxonomy" id="96644"/>
    <lineage>
        <taxon>Eukaryota</taxon>
        <taxon>Metazoa</taxon>
        <taxon>Ecdysozoa</taxon>
        <taxon>Nematoda</taxon>
        <taxon>Chromadorea</taxon>
        <taxon>Rhabditida</taxon>
        <taxon>Rhabditina</taxon>
        <taxon>Rhabditomorpha</taxon>
        <taxon>Rhabditoidea</taxon>
        <taxon>Rhabditidae</taxon>
        <taxon>Mesorhabditinae</taxon>
        <taxon>Mesorhabditis</taxon>
    </lineage>
</organism>
<dbReference type="Pfam" id="PF04129">
    <property type="entry name" value="Vps52_CC"/>
    <property type="match status" value="1"/>
</dbReference>
<dbReference type="InterPro" id="IPR048361">
    <property type="entry name" value="Vps52_C"/>
</dbReference>
<dbReference type="AlphaFoldDB" id="A0AA36DFE1"/>
<evidence type="ECO:0000313" key="9">
    <source>
        <dbReference type="EMBL" id="CAJ0585461.1"/>
    </source>
</evidence>
<evidence type="ECO:0000313" key="10">
    <source>
        <dbReference type="Proteomes" id="UP001177023"/>
    </source>
</evidence>
<reference evidence="9" key="1">
    <citation type="submission" date="2023-06" db="EMBL/GenBank/DDBJ databases">
        <authorList>
            <person name="Delattre M."/>
        </authorList>
    </citation>
    <scope>NUCLEOTIDE SEQUENCE</scope>
    <source>
        <strain evidence="9">AF72</strain>
    </source>
</reference>
<accession>A0AA36DFE1</accession>
<dbReference type="GO" id="GO:0007041">
    <property type="term" value="P:lysosomal transport"/>
    <property type="evidence" value="ECO:0007669"/>
    <property type="project" value="TreeGrafter"/>
</dbReference>
<comment type="similarity">
    <text evidence="2">Belongs to the VPS52 family.</text>
</comment>
<dbReference type="InterPro" id="IPR007258">
    <property type="entry name" value="Vps52"/>
</dbReference>
<evidence type="ECO:0000256" key="6">
    <source>
        <dbReference type="ARBA" id="ARBA00023034"/>
    </source>
</evidence>
<dbReference type="PANTHER" id="PTHR14190">
    <property type="entry name" value="SUPPRESSOR OF ACTIN MUTATIONS 2/VACUOLAR PROTEIN SORTING 52"/>
    <property type="match status" value="1"/>
</dbReference>
<dbReference type="GO" id="GO:0015031">
    <property type="term" value="P:protein transport"/>
    <property type="evidence" value="ECO:0007669"/>
    <property type="project" value="UniProtKB-KW"/>
</dbReference>
<evidence type="ECO:0000256" key="2">
    <source>
        <dbReference type="ARBA" id="ARBA00008180"/>
    </source>
</evidence>
<gene>
    <name evidence="9" type="ORF">MSPICULIGERA_LOCUS23484</name>
</gene>
<proteinExistence type="inferred from homology"/>
<keyword evidence="5" id="KW-0653">Protein transport</keyword>
<evidence type="ECO:0000256" key="4">
    <source>
        <dbReference type="ARBA" id="ARBA00022448"/>
    </source>
</evidence>
<keyword evidence="10" id="KW-1185">Reference proteome</keyword>
<keyword evidence="6" id="KW-0333">Golgi apparatus</keyword>
<evidence type="ECO:0000259" key="7">
    <source>
        <dbReference type="Pfam" id="PF04129"/>
    </source>
</evidence>
<name>A0AA36DFE1_9BILA</name>
<dbReference type="GO" id="GO:0000938">
    <property type="term" value="C:GARP complex"/>
    <property type="evidence" value="ECO:0007669"/>
    <property type="project" value="TreeGrafter"/>
</dbReference>
<comment type="caution">
    <text evidence="9">The sequence shown here is derived from an EMBL/GenBank/DDBJ whole genome shotgun (WGS) entry which is preliminary data.</text>
</comment>
<feature type="domain" description="Vps52 coiled-coil" evidence="7">
    <location>
        <begin position="62"/>
        <end position="233"/>
    </location>
</feature>
<keyword evidence="4" id="KW-0813">Transport</keyword>
<protein>
    <recommendedName>
        <fullName evidence="3">Vacuolar protein sorting-associated protein 52 homolog</fullName>
    </recommendedName>
</protein>
<dbReference type="GO" id="GO:0006896">
    <property type="term" value="P:Golgi to vacuole transport"/>
    <property type="evidence" value="ECO:0007669"/>
    <property type="project" value="TreeGrafter"/>
</dbReference>
<evidence type="ECO:0000256" key="1">
    <source>
        <dbReference type="ARBA" id="ARBA00004601"/>
    </source>
</evidence>
<dbReference type="GO" id="GO:0019905">
    <property type="term" value="F:syntaxin binding"/>
    <property type="evidence" value="ECO:0007669"/>
    <property type="project" value="TreeGrafter"/>
</dbReference>
<dbReference type="GO" id="GO:0032456">
    <property type="term" value="P:endocytic recycling"/>
    <property type="evidence" value="ECO:0007669"/>
    <property type="project" value="TreeGrafter"/>
</dbReference>
<dbReference type="GO" id="GO:0005829">
    <property type="term" value="C:cytosol"/>
    <property type="evidence" value="ECO:0007669"/>
    <property type="project" value="GOC"/>
</dbReference>
<dbReference type="PANTHER" id="PTHR14190:SF7">
    <property type="entry name" value="VACUOLAR PROTEIN SORTING-ASSOCIATED PROTEIN 52 HOMOLOG"/>
    <property type="match status" value="1"/>
</dbReference>
<comment type="subcellular location">
    <subcellularLocation>
        <location evidence="1">Golgi apparatus</location>
        <location evidence="1">trans-Golgi network</location>
    </subcellularLocation>
</comment>
<dbReference type="InterPro" id="IPR048319">
    <property type="entry name" value="Vps52_CC"/>
</dbReference>
<feature type="domain" description="Vps52 C-terminal" evidence="8">
    <location>
        <begin position="250"/>
        <end position="566"/>
    </location>
</feature>